<gene>
    <name evidence="1" type="ORF">UFOPK4098_01376</name>
</gene>
<reference evidence="1" key="1">
    <citation type="submission" date="2020-05" db="EMBL/GenBank/DDBJ databases">
        <authorList>
            <person name="Chiriac C."/>
            <person name="Salcher M."/>
            <person name="Ghai R."/>
            <person name="Kavagutti S V."/>
        </authorList>
    </citation>
    <scope>NUCLEOTIDE SEQUENCE</scope>
</reference>
<sequence>MSEGCFNKSRNQLGTLKPASKVGFILGTVTLPRLTELGNTTFAAAYVEKANEAFAKVRPATGVQSFMPPEISTPCALNVALIDNVVPRMSEAPAIVADIAPFAYCNESEGALITTPLVTVISGNVAVNVDVVLVNVPVKVAGPWKPAPTSTETFPVAVKANAQGDPTVQVALMLAPASAIFTPGNGSQSEEFLNDAANVLVLPLRAIEPVIPAIGNDKPGNGVHVGLFPVLNAMLNEY</sequence>
<dbReference type="AlphaFoldDB" id="A0A6J7RJX9"/>
<proteinExistence type="predicted"/>
<accession>A0A6J7RJX9</accession>
<protein>
    <submittedName>
        <fullName evidence="1">Unannotated protein</fullName>
    </submittedName>
</protein>
<name>A0A6J7RJX9_9ZZZZ</name>
<dbReference type="EMBL" id="CAFBPN010000108">
    <property type="protein sequence ID" value="CAB5029139.1"/>
    <property type="molecule type" value="Genomic_DNA"/>
</dbReference>
<evidence type="ECO:0000313" key="1">
    <source>
        <dbReference type="EMBL" id="CAB5029139.1"/>
    </source>
</evidence>
<organism evidence="1">
    <name type="scientific">freshwater metagenome</name>
    <dbReference type="NCBI Taxonomy" id="449393"/>
    <lineage>
        <taxon>unclassified sequences</taxon>
        <taxon>metagenomes</taxon>
        <taxon>ecological metagenomes</taxon>
    </lineage>
</organism>